<keyword evidence="2" id="KW-0472">Membrane</keyword>
<evidence type="ECO:0000313" key="3">
    <source>
        <dbReference type="EMBL" id="KIE04246.1"/>
    </source>
</evidence>
<evidence type="ECO:0000256" key="1">
    <source>
        <dbReference type="SAM" id="Coils"/>
    </source>
</evidence>
<dbReference type="InterPro" id="IPR005498">
    <property type="entry name" value="T4SS_VirB10/TraB/TrbI"/>
</dbReference>
<sequence length="401" mass="44443">MMDKILDIFDKVKEWFGNTFLASQSNTKEARKRQLRLGALLLFMLAIAIYIAIETDTRSKTGFKVNQEENGNLIKKIEIEELANGVSNEKLWTEDAEKKIEEVKQGQIINKKEQEELKERIEKDKVSKEELSELMVNLKAELEEKYVRKFQEEVNKIQAEHLKRQSQDNMESKSFVKKKKIKKVGDYIPALSYVEAKIIAGVDAGVGISAEADPDQVLMRITGKLVSAGNGANYIESNRLIGCLLLAKAKGNISSEKVTLQPVSMTCTKDGRTAIELPVKGYIASRGKSGIRGEVISREGDLVLKSFLAGIVGGFGSGVAQLSQTPLALTNGTLMTDKQKVQDIATRGLGAGVSSSSDKLLEYFIKKMEQYQPVISINEGIAVNVIFIEGFSLNEEDKNEK</sequence>
<evidence type="ECO:0000313" key="4">
    <source>
        <dbReference type="Proteomes" id="UP000031258"/>
    </source>
</evidence>
<dbReference type="STRING" id="86105.NF27_IP00140"/>
<reference evidence="3 4" key="1">
    <citation type="submission" date="2014-11" db="EMBL/GenBank/DDBJ databases">
        <title>A Rickettsiales Symbiont of Amoebae With Ancient Features.</title>
        <authorList>
            <person name="Schulz F."/>
            <person name="Martijn J."/>
            <person name="Wascher F."/>
            <person name="Kostanjsek R."/>
            <person name="Ettema T.J."/>
            <person name="Horn M."/>
        </authorList>
    </citation>
    <scope>NUCLEOTIDE SEQUENCE [LARGE SCALE GENOMIC DNA]</scope>
    <source>
        <strain evidence="3 4">UWC36</strain>
    </source>
</reference>
<evidence type="ECO:0000256" key="2">
    <source>
        <dbReference type="SAM" id="Phobius"/>
    </source>
</evidence>
<organism evidence="3 4">
    <name type="scientific">Candidatus Jidaibacter acanthamoebae</name>
    <dbReference type="NCBI Taxonomy" id="86105"/>
    <lineage>
        <taxon>Bacteria</taxon>
        <taxon>Pseudomonadati</taxon>
        <taxon>Pseudomonadota</taxon>
        <taxon>Alphaproteobacteria</taxon>
        <taxon>Rickettsiales</taxon>
        <taxon>Candidatus Midichloriaceae</taxon>
        <taxon>Candidatus Jidaibacter</taxon>
    </lineage>
</organism>
<evidence type="ECO:0008006" key="5">
    <source>
        <dbReference type="Google" id="ProtNLM"/>
    </source>
</evidence>
<comment type="caution">
    <text evidence="3">The sequence shown here is derived from an EMBL/GenBank/DDBJ whole genome shotgun (WGS) entry which is preliminary data.</text>
</comment>
<gene>
    <name evidence="3" type="ORF">NF27_IP00140</name>
</gene>
<name>A0A0C1MWH6_9RICK</name>
<accession>A0A0C1MWH6</accession>
<keyword evidence="4" id="KW-1185">Reference proteome</keyword>
<keyword evidence="1" id="KW-0175">Coiled coil</keyword>
<dbReference type="Proteomes" id="UP000031258">
    <property type="component" value="Unassembled WGS sequence"/>
</dbReference>
<proteinExistence type="predicted"/>
<keyword evidence="2" id="KW-0812">Transmembrane</keyword>
<dbReference type="Pfam" id="PF03743">
    <property type="entry name" value="TrbI"/>
    <property type="match status" value="1"/>
</dbReference>
<dbReference type="AlphaFoldDB" id="A0A0C1MWH6"/>
<protein>
    <recommendedName>
        <fullName evidence="5">Conjugal transfer protein TraB</fullName>
    </recommendedName>
</protein>
<dbReference type="EMBL" id="JSWE01000208">
    <property type="protein sequence ID" value="KIE04246.1"/>
    <property type="molecule type" value="Genomic_DNA"/>
</dbReference>
<feature type="transmembrane region" description="Helical" evidence="2">
    <location>
        <begin position="35"/>
        <end position="53"/>
    </location>
</feature>
<dbReference type="CDD" id="cd16430">
    <property type="entry name" value="TraB"/>
    <property type="match status" value="1"/>
</dbReference>
<keyword evidence="2" id="KW-1133">Transmembrane helix</keyword>
<feature type="coiled-coil region" evidence="1">
    <location>
        <begin position="111"/>
        <end position="160"/>
    </location>
</feature>